<gene>
    <name evidence="4" type="ORF">C9J01_10480</name>
</gene>
<evidence type="ECO:0000256" key="2">
    <source>
        <dbReference type="SAM" id="MobiDB-lite"/>
    </source>
</evidence>
<dbReference type="SUPFAM" id="SSF54106">
    <property type="entry name" value="LysM domain"/>
    <property type="match status" value="1"/>
</dbReference>
<evidence type="ECO:0000256" key="1">
    <source>
        <dbReference type="ARBA" id="ARBA00007734"/>
    </source>
</evidence>
<feature type="compositionally biased region" description="Polar residues" evidence="2">
    <location>
        <begin position="66"/>
        <end position="81"/>
    </location>
</feature>
<comment type="similarity">
    <text evidence="1">Belongs to the transglycosylase Slt family.</text>
</comment>
<accession>A0A2T3NFH8</accession>
<name>A0A2T3NFH8_9GAMM</name>
<dbReference type="Pfam" id="PF01476">
    <property type="entry name" value="LysM"/>
    <property type="match status" value="1"/>
</dbReference>
<dbReference type="InterPro" id="IPR008258">
    <property type="entry name" value="Transglycosylase_SLT_dom_1"/>
</dbReference>
<dbReference type="Gene3D" id="1.10.530.10">
    <property type="match status" value="1"/>
</dbReference>
<dbReference type="CDD" id="cd00118">
    <property type="entry name" value="LysM"/>
    <property type="match status" value="1"/>
</dbReference>
<dbReference type="Gene3D" id="3.10.350.10">
    <property type="entry name" value="LysM domain"/>
    <property type="match status" value="1"/>
</dbReference>
<reference evidence="4 5" key="1">
    <citation type="submission" date="2018-03" db="EMBL/GenBank/DDBJ databases">
        <title>Whole genome sequencing of Histamine producing bacteria.</title>
        <authorList>
            <person name="Butler K."/>
        </authorList>
    </citation>
    <scope>NUCLEOTIDE SEQUENCE [LARGE SCALE GENOMIC DNA]</scope>
    <source>
        <strain evidence="4 5">DSM 19138</strain>
    </source>
</reference>
<dbReference type="PROSITE" id="PS51782">
    <property type="entry name" value="LYSM"/>
    <property type="match status" value="1"/>
</dbReference>
<dbReference type="PROSITE" id="PS51257">
    <property type="entry name" value="PROKAR_LIPOPROTEIN"/>
    <property type="match status" value="1"/>
</dbReference>
<dbReference type="InterPro" id="IPR018392">
    <property type="entry name" value="LysM"/>
</dbReference>
<dbReference type="EMBL" id="PYMB01000003">
    <property type="protein sequence ID" value="PSW13271.1"/>
    <property type="molecule type" value="Genomic_DNA"/>
</dbReference>
<dbReference type="SMART" id="SM00257">
    <property type="entry name" value="LysM"/>
    <property type="match status" value="1"/>
</dbReference>
<evidence type="ECO:0000313" key="5">
    <source>
        <dbReference type="Proteomes" id="UP000241346"/>
    </source>
</evidence>
<organism evidence="4 5">
    <name type="scientific">Photobacterium rosenbergii</name>
    <dbReference type="NCBI Taxonomy" id="294936"/>
    <lineage>
        <taxon>Bacteria</taxon>
        <taxon>Pseudomonadati</taxon>
        <taxon>Pseudomonadota</taxon>
        <taxon>Gammaproteobacteria</taxon>
        <taxon>Vibrionales</taxon>
        <taxon>Vibrionaceae</taxon>
        <taxon>Photobacterium</taxon>
    </lineage>
</organism>
<dbReference type="AlphaFoldDB" id="A0A2T3NFH8"/>
<evidence type="ECO:0000259" key="3">
    <source>
        <dbReference type="PROSITE" id="PS51782"/>
    </source>
</evidence>
<dbReference type="Pfam" id="PF01464">
    <property type="entry name" value="SLT"/>
    <property type="match status" value="1"/>
</dbReference>
<feature type="domain" description="LysM" evidence="3">
    <location>
        <begin position="376"/>
        <end position="419"/>
    </location>
</feature>
<sequence length="426" mass="48398">MIIRSIFLFLFISFTIGCQSIPMVNQGDLSAQTASVQSLPEDADHQCEVDKRLFAGSYIATGSNHHNLDQTPDINAPTSSPADFHPNIAASDTSEQAEDQEPDLWDLLASELDMKVPNNRTIRYYKRWYVNNPYHVEKVTARAEPFLYYIYQQVNARDLPIELVLLPFVESSFDQFAYSHKGAAGLWQFTEPTGKTFGLEIIKGYDGRRDIVYSTDAALDLLEYLYDKFDGNWLHAIAAYNTGGGRVRTAIKQNKKQGKSTDFWSLKLPKETRHYVPKLLAMADLVKHHGYRYDIPLHSIKAEPVLEEITISRRVKLGTVAAYSGLSSKELYHFNPGYTAGYTRKNKDNKILMPMKNKTQFFEHKNARTYAKQNYEVYDIQAGDSLNQLAYINNISVDIIKQVNNLSDATIFAGQKLLIPHLTSND</sequence>
<protein>
    <submittedName>
        <fullName evidence="4">Lytic transglycosylase</fullName>
    </submittedName>
</protein>
<dbReference type="CDD" id="cd16894">
    <property type="entry name" value="MltD-like"/>
    <property type="match status" value="1"/>
</dbReference>
<dbReference type="SUPFAM" id="SSF53955">
    <property type="entry name" value="Lysozyme-like"/>
    <property type="match status" value="1"/>
</dbReference>
<dbReference type="InterPro" id="IPR023346">
    <property type="entry name" value="Lysozyme-like_dom_sf"/>
</dbReference>
<dbReference type="PANTHER" id="PTHR37423">
    <property type="entry name" value="SOLUBLE LYTIC MUREIN TRANSGLYCOSYLASE-RELATED"/>
    <property type="match status" value="1"/>
</dbReference>
<dbReference type="PANTHER" id="PTHR37423:SF2">
    <property type="entry name" value="MEMBRANE-BOUND LYTIC MUREIN TRANSGLYCOSYLASE C"/>
    <property type="match status" value="1"/>
</dbReference>
<evidence type="ECO:0000313" key="4">
    <source>
        <dbReference type="EMBL" id="PSW13271.1"/>
    </source>
</evidence>
<comment type="caution">
    <text evidence="4">The sequence shown here is derived from an EMBL/GenBank/DDBJ whole genome shotgun (WGS) entry which is preliminary data.</text>
</comment>
<feature type="region of interest" description="Disordered" evidence="2">
    <location>
        <begin position="66"/>
        <end position="100"/>
    </location>
</feature>
<dbReference type="InterPro" id="IPR036779">
    <property type="entry name" value="LysM_dom_sf"/>
</dbReference>
<proteinExistence type="inferred from homology"/>
<dbReference type="Proteomes" id="UP000241346">
    <property type="component" value="Unassembled WGS sequence"/>
</dbReference>